<gene>
    <name evidence="3" type="primary">LOC106556518</name>
</gene>
<name>A0A6I9Z432_9SAUR</name>
<reference evidence="3" key="1">
    <citation type="submission" date="2025-08" db="UniProtKB">
        <authorList>
            <consortium name="RefSeq"/>
        </authorList>
    </citation>
    <scope>IDENTIFICATION</scope>
</reference>
<protein>
    <submittedName>
        <fullName evidence="3">Outer dense fiber protein 3-like</fullName>
    </submittedName>
</protein>
<accession>A0A6I9Z432</accession>
<organism evidence="2 3">
    <name type="scientific">Thamnophis sirtalis</name>
    <dbReference type="NCBI Taxonomy" id="35019"/>
    <lineage>
        <taxon>Eukaryota</taxon>
        <taxon>Metazoa</taxon>
        <taxon>Chordata</taxon>
        <taxon>Craniata</taxon>
        <taxon>Vertebrata</taxon>
        <taxon>Euteleostomi</taxon>
        <taxon>Lepidosauria</taxon>
        <taxon>Squamata</taxon>
        <taxon>Bifurcata</taxon>
        <taxon>Unidentata</taxon>
        <taxon>Episquamata</taxon>
        <taxon>Toxicofera</taxon>
        <taxon>Serpentes</taxon>
        <taxon>Colubroidea</taxon>
        <taxon>Colubridae</taxon>
        <taxon>Natricinae</taxon>
        <taxon>Thamnophis</taxon>
    </lineage>
</organism>
<dbReference type="InterPro" id="IPR010736">
    <property type="entry name" value="SHIPPO-rpt"/>
</dbReference>
<evidence type="ECO:0000313" key="3">
    <source>
        <dbReference type="RefSeq" id="XP_013930984.1"/>
    </source>
</evidence>
<dbReference type="KEGG" id="tsr:106556518"/>
<dbReference type="InterPro" id="IPR051291">
    <property type="entry name" value="CIMAP"/>
</dbReference>
<dbReference type="AlphaFoldDB" id="A0A6I9Z432"/>
<evidence type="ECO:0000313" key="2">
    <source>
        <dbReference type="Proteomes" id="UP000504617"/>
    </source>
</evidence>
<feature type="non-terminal residue" evidence="3">
    <location>
        <position position="130"/>
    </location>
</feature>
<dbReference type="OrthoDB" id="429991at2759"/>
<sequence length="130" mass="14184">MDPGYHQHDPSRCRAPAYSMASRRFQMLESCSPGPGYMVPTNMTMRGKDGSPAYSIYGRPKDGVTFRTPGPGRYSPEKAGKLAYPCPPNYSMASRTKDFQNEQTPGPAAYGLPPMLGPRVISKSSAPNYS</sequence>
<feature type="region of interest" description="Disordered" evidence="1">
    <location>
        <begin position="50"/>
        <end position="80"/>
    </location>
</feature>
<dbReference type="GO" id="GO:0005856">
    <property type="term" value="C:cytoskeleton"/>
    <property type="evidence" value="ECO:0007669"/>
    <property type="project" value="TreeGrafter"/>
</dbReference>
<dbReference type="Pfam" id="PF07004">
    <property type="entry name" value="SHIPPO-rpt"/>
    <property type="match status" value="3"/>
</dbReference>
<dbReference type="Proteomes" id="UP000504617">
    <property type="component" value="Unplaced"/>
</dbReference>
<proteinExistence type="predicted"/>
<keyword evidence="2" id="KW-1185">Reference proteome</keyword>
<dbReference type="PANTHER" id="PTHR21580:SF19">
    <property type="entry name" value="OUTER DENSE FIBER PROTEIN 3B"/>
    <property type="match status" value="1"/>
</dbReference>
<feature type="region of interest" description="Disordered" evidence="1">
    <location>
        <begin position="92"/>
        <end position="130"/>
    </location>
</feature>
<dbReference type="GeneID" id="106556518"/>
<dbReference type="RefSeq" id="XP_013930984.1">
    <property type="nucleotide sequence ID" value="XM_014075509.1"/>
</dbReference>
<evidence type="ECO:0000256" key="1">
    <source>
        <dbReference type="SAM" id="MobiDB-lite"/>
    </source>
</evidence>
<dbReference type="PANTHER" id="PTHR21580">
    <property type="entry name" value="SHIPPO-1-RELATED"/>
    <property type="match status" value="1"/>
</dbReference>